<organism evidence="1 2">
    <name type="scientific">Parapedobacter luteus</name>
    <dbReference type="NCBI Taxonomy" id="623280"/>
    <lineage>
        <taxon>Bacteria</taxon>
        <taxon>Pseudomonadati</taxon>
        <taxon>Bacteroidota</taxon>
        <taxon>Sphingobacteriia</taxon>
        <taxon>Sphingobacteriales</taxon>
        <taxon>Sphingobacteriaceae</taxon>
        <taxon>Parapedobacter</taxon>
    </lineage>
</organism>
<dbReference type="PANTHER" id="PTHR36456">
    <property type="entry name" value="UPF0232 PROTEIN SCO3875"/>
    <property type="match status" value="1"/>
</dbReference>
<dbReference type="Pfam" id="PF05258">
    <property type="entry name" value="DciA"/>
    <property type="match status" value="1"/>
</dbReference>
<reference evidence="1 2" key="1">
    <citation type="submission" date="2017-02" db="EMBL/GenBank/DDBJ databases">
        <authorList>
            <person name="Peterson S.W."/>
        </authorList>
    </citation>
    <scope>NUCLEOTIDE SEQUENCE [LARGE SCALE GENOMIC DNA]</scope>
    <source>
        <strain evidence="1 2">DSM 22899</strain>
    </source>
</reference>
<proteinExistence type="predicted"/>
<protein>
    <recommendedName>
        <fullName evidence="3">DUF721 domain-containing protein</fullName>
    </recommendedName>
</protein>
<dbReference type="AlphaFoldDB" id="A0A1T5CED2"/>
<dbReference type="PANTHER" id="PTHR36456:SF1">
    <property type="entry name" value="UPF0232 PROTEIN SCO3875"/>
    <property type="match status" value="1"/>
</dbReference>
<dbReference type="Proteomes" id="UP000190541">
    <property type="component" value="Unassembled WGS sequence"/>
</dbReference>
<dbReference type="InterPro" id="IPR007922">
    <property type="entry name" value="DciA-like"/>
</dbReference>
<evidence type="ECO:0008006" key="3">
    <source>
        <dbReference type="Google" id="ProtNLM"/>
    </source>
</evidence>
<evidence type="ECO:0000313" key="1">
    <source>
        <dbReference type="EMBL" id="SKB57779.1"/>
    </source>
</evidence>
<dbReference type="EMBL" id="FUYS01000004">
    <property type="protein sequence ID" value="SKB57779.1"/>
    <property type="molecule type" value="Genomic_DNA"/>
</dbReference>
<sequence length="97" mass="11270">MSRRGDDITIKEAIEKMLDVYKLRRKFDETALISAWPQLMGNAIANRTKQLYIRDKKLFIKVESAVIKNELLLMRSQIIGRMNEHVGQVVIEDLVVL</sequence>
<dbReference type="RefSeq" id="WP_079716829.1">
    <property type="nucleotide sequence ID" value="NZ_FUYS01000004.1"/>
</dbReference>
<accession>A0A1T5CED2</accession>
<dbReference type="OrthoDB" id="9796545at2"/>
<gene>
    <name evidence="1" type="ORF">SAMN05660226_02145</name>
</gene>
<name>A0A1T5CED2_9SPHI</name>
<keyword evidence="2" id="KW-1185">Reference proteome</keyword>
<evidence type="ECO:0000313" key="2">
    <source>
        <dbReference type="Proteomes" id="UP000190541"/>
    </source>
</evidence>
<dbReference type="STRING" id="623280.SAMN05660226_02145"/>